<accession>A0A5S4ZQM4</accession>
<feature type="transmembrane region" description="Helical" evidence="2">
    <location>
        <begin position="227"/>
        <end position="244"/>
    </location>
</feature>
<dbReference type="PANTHER" id="PTHR23526">
    <property type="entry name" value="INTEGRAL MEMBRANE TRANSPORT PROTEIN-RELATED"/>
    <property type="match status" value="1"/>
</dbReference>
<feature type="transmembrane region" description="Helical" evidence="2">
    <location>
        <begin position="198"/>
        <end position="221"/>
    </location>
</feature>
<reference evidence="3 4" key="1">
    <citation type="submission" date="2019-07" db="EMBL/GenBank/DDBJ databases">
        <title>Genomic Encyclopedia of Type Strains, Phase I: the one thousand microbial genomes (KMG-I) project.</title>
        <authorList>
            <person name="Kyrpides N."/>
        </authorList>
    </citation>
    <scope>NUCLEOTIDE SEQUENCE [LARGE SCALE GENOMIC DNA]</scope>
    <source>
        <strain evidence="3 4">DSM 6562</strain>
    </source>
</reference>
<evidence type="ECO:0000313" key="3">
    <source>
        <dbReference type="EMBL" id="TYO95107.1"/>
    </source>
</evidence>
<dbReference type="InterPro" id="IPR011701">
    <property type="entry name" value="MFS"/>
</dbReference>
<evidence type="ECO:0000256" key="2">
    <source>
        <dbReference type="SAM" id="Phobius"/>
    </source>
</evidence>
<feature type="transmembrane region" description="Helical" evidence="2">
    <location>
        <begin position="7"/>
        <end position="30"/>
    </location>
</feature>
<dbReference type="PANTHER" id="PTHR23526:SF2">
    <property type="entry name" value="MAJOR FACILITATOR SUPERFAMILY (MFS) PROFILE DOMAIN-CONTAINING PROTEIN"/>
    <property type="match status" value="1"/>
</dbReference>
<dbReference type="GO" id="GO:0022857">
    <property type="term" value="F:transmembrane transporter activity"/>
    <property type="evidence" value="ECO:0007669"/>
    <property type="project" value="InterPro"/>
</dbReference>
<dbReference type="GO" id="GO:0005886">
    <property type="term" value="C:plasma membrane"/>
    <property type="evidence" value="ECO:0007669"/>
    <property type="project" value="UniProtKB-SubCell"/>
</dbReference>
<dbReference type="Pfam" id="PF07690">
    <property type="entry name" value="MFS_1"/>
    <property type="match status" value="1"/>
</dbReference>
<dbReference type="AlphaFoldDB" id="A0A5S4ZQM4"/>
<keyword evidence="2" id="KW-1133">Transmembrane helix</keyword>
<gene>
    <name evidence="3" type="ORF">LX24_01836</name>
</gene>
<dbReference type="Gene3D" id="1.20.1250.20">
    <property type="entry name" value="MFS general substrate transporter like domains"/>
    <property type="match status" value="1"/>
</dbReference>
<feature type="transmembrane region" description="Helical" evidence="2">
    <location>
        <begin position="72"/>
        <end position="95"/>
    </location>
</feature>
<dbReference type="InterPro" id="IPR052528">
    <property type="entry name" value="Sugar_transport-like"/>
</dbReference>
<organism evidence="3 4">
    <name type="scientific">Desulfallas thermosapovorans DSM 6562</name>
    <dbReference type="NCBI Taxonomy" id="1121431"/>
    <lineage>
        <taxon>Bacteria</taxon>
        <taxon>Bacillati</taxon>
        <taxon>Bacillota</taxon>
        <taxon>Clostridia</taxon>
        <taxon>Eubacteriales</taxon>
        <taxon>Desulfallaceae</taxon>
        <taxon>Desulfallas</taxon>
    </lineage>
</organism>
<keyword evidence="2" id="KW-0812">Transmembrane</keyword>
<dbReference type="EMBL" id="VNHM01000009">
    <property type="protein sequence ID" value="TYO95107.1"/>
    <property type="molecule type" value="Genomic_DNA"/>
</dbReference>
<dbReference type="SUPFAM" id="SSF103473">
    <property type="entry name" value="MFS general substrate transporter"/>
    <property type="match status" value="1"/>
</dbReference>
<feature type="transmembrane region" description="Helical" evidence="2">
    <location>
        <begin position="42"/>
        <end position="60"/>
    </location>
</feature>
<sequence>MGPINSIQLVSTVSFLMNFAIQGSLIYIPLLSAQMGASDFEVGIIGACYGSAYLLSSLYFGRQSDRLGRLGFIRSGLLLCALTFAAQLLAGHIFTLGLVRAGVGLALGITTAALVAYAFEAGANMGRFSSYGSLGWIAGALLAAYLSNIAYLFAVSSLCCAIAFFISLRFPGETTGKRNSSKAQLPSLKNVFKEGWPVYLAVFLRHLGAAAVWIILPLYFISLGLEQFWVGILWGINFAVQFIVMRHLERFNPNSIFTFGQVLSIGVFLAYVLANQLWQLVMIQIMLGVTWSCLYVGALLLVLKTGEDKGTASGIFQATLNLCNAAGPFLGGMIAHGWGYNGVMIFAAALGMAGLATAIPRVQKQQAA</sequence>
<feature type="transmembrane region" description="Helical" evidence="2">
    <location>
        <begin position="340"/>
        <end position="359"/>
    </location>
</feature>
<protein>
    <submittedName>
        <fullName evidence="3">Putative MFS family arabinose efflux permease</fullName>
    </submittedName>
</protein>
<dbReference type="RefSeq" id="WP_166511842.1">
    <property type="nucleotide sequence ID" value="NZ_VNHM01000009.1"/>
</dbReference>
<feature type="transmembrane region" description="Helical" evidence="2">
    <location>
        <begin position="128"/>
        <end position="145"/>
    </location>
</feature>
<comment type="caution">
    <text evidence="3">The sequence shown here is derived from an EMBL/GenBank/DDBJ whole genome shotgun (WGS) entry which is preliminary data.</text>
</comment>
<name>A0A5S4ZQM4_9FIRM</name>
<comment type="subcellular location">
    <subcellularLocation>
        <location evidence="1">Cell membrane</location>
        <topology evidence="1">Multi-pass membrane protein</topology>
    </subcellularLocation>
</comment>
<feature type="transmembrane region" description="Helical" evidence="2">
    <location>
        <begin position="280"/>
        <end position="303"/>
    </location>
</feature>
<evidence type="ECO:0000313" key="4">
    <source>
        <dbReference type="Proteomes" id="UP000323166"/>
    </source>
</evidence>
<proteinExistence type="predicted"/>
<dbReference type="Proteomes" id="UP000323166">
    <property type="component" value="Unassembled WGS sequence"/>
</dbReference>
<keyword evidence="4" id="KW-1185">Reference proteome</keyword>
<evidence type="ECO:0000256" key="1">
    <source>
        <dbReference type="ARBA" id="ARBA00004651"/>
    </source>
</evidence>
<feature type="transmembrane region" description="Helical" evidence="2">
    <location>
        <begin position="101"/>
        <end position="119"/>
    </location>
</feature>
<feature type="transmembrane region" description="Helical" evidence="2">
    <location>
        <begin position="256"/>
        <end position="274"/>
    </location>
</feature>
<keyword evidence="2" id="KW-0472">Membrane</keyword>
<dbReference type="InterPro" id="IPR036259">
    <property type="entry name" value="MFS_trans_sf"/>
</dbReference>